<accession>L1JQ71</accession>
<dbReference type="EMBL" id="JH992979">
    <property type="protein sequence ID" value="EKX50310.1"/>
    <property type="molecule type" value="Genomic_DNA"/>
</dbReference>
<reference evidence="5" key="2">
    <citation type="submission" date="2012-11" db="EMBL/GenBank/DDBJ databases">
        <authorList>
            <person name="Kuo A."/>
            <person name="Curtis B.A."/>
            <person name="Tanifuji G."/>
            <person name="Burki F."/>
            <person name="Gruber A."/>
            <person name="Irimia M."/>
            <person name="Maruyama S."/>
            <person name="Arias M.C."/>
            <person name="Ball S.G."/>
            <person name="Gile G.H."/>
            <person name="Hirakawa Y."/>
            <person name="Hopkins J.F."/>
            <person name="Rensing S.A."/>
            <person name="Schmutz J."/>
            <person name="Symeonidi A."/>
            <person name="Elias M."/>
            <person name="Eveleigh R.J."/>
            <person name="Herman E.K."/>
            <person name="Klute M.J."/>
            <person name="Nakayama T."/>
            <person name="Obornik M."/>
            <person name="Reyes-Prieto A."/>
            <person name="Armbrust E.V."/>
            <person name="Aves S.J."/>
            <person name="Beiko R.G."/>
            <person name="Coutinho P."/>
            <person name="Dacks J.B."/>
            <person name="Durnford D.G."/>
            <person name="Fast N.M."/>
            <person name="Green B.R."/>
            <person name="Grisdale C."/>
            <person name="Hempe F."/>
            <person name="Henrissat B."/>
            <person name="Hoppner M.P."/>
            <person name="Ishida K.-I."/>
            <person name="Kim E."/>
            <person name="Koreny L."/>
            <person name="Kroth P.G."/>
            <person name="Liu Y."/>
            <person name="Malik S.-B."/>
            <person name="Maier U.G."/>
            <person name="McRose D."/>
            <person name="Mock T."/>
            <person name="Neilson J.A."/>
            <person name="Onodera N.T."/>
            <person name="Poole A.M."/>
            <person name="Pritham E.J."/>
            <person name="Richards T.A."/>
            <person name="Rocap G."/>
            <person name="Roy S.W."/>
            <person name="Sarai C."/>
            <person name="Schaack S."/>
            <person name="Shirato S."/>
            <person name="Slamovits C.H."/>
            <person name="Spencer D.F."/>
            <person name="Suzuki S."/>
            <person name="Worden A.Z."/>
            <person name="Zauner S."/>
            <person name="Barry K."/>
            <person name="Bell C."/>
            <person name="Bharti A.K."/>
            <person name="Crow J.A."/>
            <person name="Grimwood J."/>
            <person name="Kramer R."/>
            <person name="Lindquist E."/>
            <person name="Lucas S."/>
            <person name="Salamov A."/>
            <person name="McFadden G.I."/>
            <person name="Lane C.E."/>
            <person name="Keeling P.J."/>
            <person name="Gray M.W."/>
            <person name="Grigoriev I.V."/>
            <person name="Archibald J.M."/>
        </authorList>
    </citation>
    <scope>NUCLEOTIDE SEQUENCE</scope>
    <source>
        <strain evidence="5">CCMP2712</strain>
    </source>
</reference>
<keyword evidence="5" id="KW-1185">Reference proteome</keyword>
<dbReference type="KEGG" id="gtt:GUITHDRAFT_104120"/>
<keyword evidence="1" id="KW-0472">Membrane</keyword>
<dbReference type="OrthoDB" id="10598941at2759"/>
<feature type="transmembrane region" description="Helical" evidence="1">
    <location>
        <begin position="146"/>
        <end position="164"/>
    </location>
</feature>
<keyword evidence="1" id="KW-0812">Transmembrane</keyword>
<gene>
    <name evidence="3" type="ORF">GUITHDRAFT_104120</name>
</gene>
<keyword evidence="2" id="KW-0732">Signal</keyword>
<feature type="transmembrane region" description="Helical" evidence="1">
    <location>
        <begin position="120"/>
        <end position="139"/>
    </location>
</feature>
<feature type="signal peptide" evidence="2">
    <location>
        <begin position="1"/>
        <end position="19"/>
    </location>
</feature>
<dbReference type="GeneID" id="17306814"/>
<protein>
    <submittedName>
        <fullName evidence="3 4">Uncharacterized protein</fullName>
    </submittedName>
</protein>
<feature type="chain" id="PRO_5008771625" evidence="2">
    <location>
        <begin position="20"/>
        <end position="169"/>
    </location>
</feature>
<sequence>MARLLVAVFVALAVDGASAFAPSSSTLQIRTQVPKHACRLRMQESETQEPVLSETRKRGLDARRTSWLSRNLPEEQLMAKKYYDVENRGELLAGPDRSAAGEWGEELTEIGKWQRTNGPIYIQAAGGGLLLFGFVNYFALGNIGHLSQPIWTLSIFVALLGFALQRKTS</sequence>
<dbReference type="EnsemblProtists" id="EKX50310">
    <property type="protein sequence ID" value="EKX50310"/>
    <property type="gene ID" value="GUITHDRAFT_104120"/>
</dbReference>
<dbReference type="AlphaFoldDB" id="L1JQ71"/>
<dbReference type="Proteomes" id="UP000011087">
    <property type="component" value="Unassembled WGS sequence"/>
</dbReference>
<evidence type="ECO:0000313" key="4">
    <source>
        <dbReference type="EnsemblProtists" id="EKX50310"/>
    </source>
</evidence>
<keyword evidence="1" id="KW-1133">Transmembrane helix</keyword>
<dbReference type="RefSeq" id="XP_005837290.1">
    <property type="nucleotide sequence ID" value="XM_005837233.1"/>
</dbReference>
<dbReference type="PaxDb" id="55529-EKX50310"/>
<dbReference type="HOGENOM" id="CLU_1581485_0_0_1"/>
<evidence type="ECO:0000256" key="2">
    <source>
        <dbReference type="SAM" id="SignalP"/>
    </source>
</evidence>
<evidence type="ECO:0000256" key="1">
    <source>
        <dbReference type="SAM" id="Phobius"/>
    </source>
</evidence>
<name>L1JQ71_GUITC</name>
<evidence type="ECO:0000313" key="5">
    <source>
        <dbReference type="Proteomes" id="UP000011087"/>
    </source>
</evidence>
<proteinExistence type="predicted"/>
<evidence type="ECO:0000313" key="3">
    <source>
        <dbReference type="EMBL" id="EKX50310.1"/>
    </source>
</evidence>
<organism evidence="3">
    <name type="scientific">Guillardia theta (strain CCMP2712)</name>
    <name type="common">Cryptophyte</name>
    <dbReference type="NCBI Taxonomy" id="905079"/>
    <lineage>
        <taxon>Eukaryota</taxon>
        <taxon>Cryptophyceae</taxon>
        <taxon>Pyrenomonadales</taxon>
        <taxon>Geminigeraceae</taxon>
        <taxon>Guillardia</taxon>
    </lineage>
</organism>
<reference evidence="3 5" key="1">
    <citation type="journal article" date="2012" name="Nature">
        <title>Algal genomes reveal evolutionary mosaicism and the fate of nucleomorphs.</title>
        <authorList>
            <consortium name="DOE Joint Genome Institute"/>
            <person name="Curtis B.A."/>
            <person name="Tanifuji G."/>
            <person name="Burki F."/>
            <person name="Gruber A."/>
            <person name="Irimia M."/>
            <person name="Maruyama S."/>
            <person name="Arias M.C."/>
            <person name="Ball S.G."/>
            <person name="Gile G.H."/>
            <person name="Hirakawa Y."/>
            <person name="Hopkins J.F."/>
            <person name="Kuo A."/>
            <person name="Rensing S.A."/>
            <person name="Schmutz J."/>
            <person name="Symeonidi A."/>
            <person name="Elias M."/>
            <person name="Eveleigh R.J."/>
            <person name="Herman E.K."/>
            <person name="Klute M.J."/>
            <person name="Nakayama T."/>
            <person name="Obornik M."/>
            <person name="Reyes-Prieto A."/>
            <person name="Armbrust E.V."/>
            <person name="Aves S.J."/>
            <person name="Beiko R.G."/>
            <person name="Coutinho P."/>
            <person name="Dacks J.B."/>
            <person name="Durnford D.G."/>
            <person name="Fast N.M."/>
            <person name="Green B.R."/>
            <person name="Grisdale C.J."/>
            <person name="Hempel F."/>
            <person name="Henrissat B."/>
            <person name="Hoppner M.P."/>
            <person name="Ishida K."/>
            <person name="Kim E."/>
            <person name="Koreny L."/>
            <person name="Kroth P.G."/>
            <person name="Liu Y."/>
            <person name="Malik S.B."/>
            <person name="Maier U.G."/>
            <person name="McRose D."/>
            <person name="Mock T."/>
            <person name="Neilson J.A."/>
            <person name="Onodera N.T."/>
            <person name="Poole A.M."/>
            <person name="Pritham E.J."/>
            <person name="Richards T.A."/>
            <person name="Rocap G."/>
            <person name="Roy S.W."/>
            <person name="Sarai C."/>
            <person name="Schaack S."/>
            <person name="Shirato S."/>
            <person name="Slamovits C.H."/>
            <person name="Spencer D.F."/>
            <person name="Suzuki S."/>
            <person name="Worden A.Z."/>
            <person name="Zauner S."/>
            <person name="Barry K."/>
            <person name="Bell C."/>
            <person name="Bharti A.K."/>
            <person name="Crow J.A."/>
            <person name="Grimwood J."/>
            <person name="Kramer R."/>
            <person name="Lindquist E."/>
            <person name="Lucas S."/>
            <person name="Salamov A."/>
            <person name="McFadden G.I."/>
            <person name="Lane C.E."/>
            <person name="Keeling P.J."/>
            <person name="Gray M.W."/>
            <person name="Grigoriev I.V."/>
            <person name="Archibald J.M."/>
        </authorList>
    </citation>
    <scope>NUCLEOTIDE SEQUENCE</scope>
    <source>
        <strain evidence="3 5">CCMP2712</strain>
    </source>
</reference>
<reference evidence="4" key="3">
    <citation type="submission" date="2016-03" db="UniProtKB">
        <authorList>
            <consortium name="EnsemblProtists"/>
        </authorList>
    </citation>
    <scope>IDENTIFICATION</scope>
</reference>